<dbReference type="Gene3D" id="3.30.70.1230">
    <property type="entry name" value="Nucleotide cyclase"/>
    <property type="match status" value="1"/>
</dbReference>
<accession>A0A068NRH7</accession>
<dbReference type="GO" id="GO:0035556">
    <property type="term" value="P:intracellular signal transduction"/>
    <property type="evidence" value="ECO:0007669"/>
    <property type="project" value="InterPro"/>
</dbReference>
<reference evidence="2 3" key="1">
    <citation type="journal article" date="2014" name="PLoS ONE">
        <title>The first complete genome sequence of the class fimbriimonadia in the phylum armatimonadetes.</title>
        <authorList>
            <person name="Hu Z.Y."/>
            <person name="Wang Y.Z."/>
            <person name="Im W.T."/>
            <person name="Wang S.Y."/>
            <person name="Zhao G.P."/>
            <person name="Zheng H.J."/>
            <person name="Quan Z.X."/>
        </authorList>
    </citation>
    <scope>NUCLEOTIDE SEQUENCE [LARGE SCALE GENOMIC DNA]</scope>
    <source>
        <strain evidence="2">Gsoil 348</strain>
    </source>
</reference>
<evidence type="ECO:0000313" key="2">
    <source>
        <dbReference type="EMBL" id="AIE85977.1"/>
    </source>
</evidence>
<sequence length="473" mass="51657">MSMSASGERREHSSHARLVGIFLFTDIEGSTRLWEADAERMQGALAEHDAIIKAAVAANHGEVFKTIGDAFCCFFVDGGDAISAAVEIQLGLASRNWSPLPDLRTRVSIYSGAAATRENDFFGPALNRAARVLAAAHGGQILVSQSVMDGVVALPRGITLRDLGQHRLRDVQQPEYLYQVLHAELQPEFPPLRTLTTTPDHLPKPVSSFVGREREVGQIASMLRQTRLLTLTGAGGTGKTRLALEVARRRRADYGDGAWFVDLSPLLDGGLIAQAAATALGVAWEAGQDISDTLKSYLQSRVVLLVLDNCEHLVDAVARFVSETLSGSAGLTILATSRQALGLPGESTFRVPSMELPAKENRSLTKLRDSDPIRLFVDRAALAQAGFALTQENSETLSRICEELEGIPLAIELAAARVRSMPLEKIAERLDQRFRLLSQSVRGVIPRHQTLRAMIDWSYDLLSEPERLLLQRI</sequence>
<dbReference type="InterPro" id="IPR001054">
    <property type="entry name" value="A/G_cyclase"/>
</dbReference>
<dbReference type="eggNOG" id="COG3903">
    <property type="taxonomic scope" value="Bacteria"/>
</dbReference>
<dbReference type="InterPro" id="IPR027417">
    <property type="entry name" value="P-loop_NTPase"/>
</dbReference>
<dbReference type="KEGG" id="fgi:OP10G_2609"/>
<dbReference type="PANTHER" id="PTHR47691:SF3">
    <property type="entry name" value="HTH-TYPE TRANSCRIPTIONAL REGULATOR RV0890C-RELATED"/>
    <property type="match status" value="1"/>
</dbReference>
<dbReference type="eggNOG" id="COG2114">
    <property type="taxonomic scope" value="Bacteria"/>
</dbReference>
<dbReference type="PROSITE" id="PS50125">
    <property type="entry name" value="GUANYLATE_CYCLASE_2"/>
    <property type="match status" value="1"/>
</dbReference>
<dbReference type="InterPro" id="IPR041664">
    <property type="entry name" value="AAA_16"/>
</dbReference>
<dbReference type="HOGENOM" id="CLU_004665_5_4_0"/>
<dbReference type="STRING" id="661478.OP10G_2609"/>
<dbReference type="Pfam" id="PF13191">
    <property type="entry name" value="AAA_16"/>
    <property type="match status" value="1"/>
</dbReference>
<dbReference type="InterPro" id="IPR029787">
    <property type="entry name" value="Nucleotide_cyclase"/>
</dbReference>
<dbReference type="GO" id="GO:0004016">
    <property type="term" value="F:adenylate cyclase activity"/>
    <property type="evidence" value="ECO:0007669"/>
    <property type="project" value="UniProtKB-ARBA"/>
</dbReference>
<dbReference type="AlphaFoldDB" id="A0A068NRH7"/>
<organism evidence="2 3">
    <name type="scientific">Fimbriimonas ginsengisoli Gsoil 348</name>
    <dbReference type="NCBI Taxonomy" id="661478"/>
    <lineage>
        <taxon>Bacteria</taxon>
        <taxon>Bacillati</taxon>
        <taxon>Armatimonadota</taxon>
        <taxon>Fimbriimonadia</taxon>
        <taxon>Fimbriimonadales</taxon>
        <taxon>Fimbriimonadaceae</taxon>
        <taxon>Fimbriimonas</taxon>
    </lineage>
</organism>
<evidence type="ECO:0000313" key="3">
    <source>
        <dbReference type="Proteomes" id="UP000027982"/>
    </source>
</evidence>
<proteinExistence type="predicted"/>
<keyword evidence="3" id="KW-1185">Reference proteome</keyword>
<dbReference type="EMBL" id="CP007139">
    <property type="protein sequence ID" value="AIE85977.1"/>
    <property type="molecule type" value="Genomic_DNA"/>
</dbReference>
<name>A0A068NRH7_FIMGI</name>
<dbReference type="GO" id="GO:0009190">
    <property type="term" value="P:cyclic nucleotide biosynthetic process"/>
    <property type="evidence" value="ECO:0007669"/>
    <property type="project" value="InterPro"/>
</dbReference>
<dbReference type="PANTHER" id="PTHR47691">
    <property type="entry name" value="REGULATOR-RELATED"/>
    <property type="match status" value="1"/>
</dbReference>
<feature type="domain" description="Guanylate cyclase" evidence="1">
    <location>
        <begin position="21"/>
        <end position="133"/>
    </location>
</feature>
<dbReference type="SUPFAM" id="SSF52540">
    <property type="entry name" value="P-loop containing nucleoside triphosphate hydrolases"/>
    <property type="match status" value="1"/>
</dbReference>
<dbReference type="PRINTS" id="PR00364">
    <property type="entry name" value="DISEASERSIST"/>
</dbReference>
<protein>
    <submittedName>
        <fullName evidence="2">Regulatory protein, LuxR</fullName>
    </submittedName>
</protein>
<gene>
    <name evidence="2" type="ORF">OP10G_2609</name>
</gene>
<dbReference type="Pfam" id="PF00211">
    <property type="entry name" value="Guanylate_cyc"/>
    <property type="match status" value="1"/>
</dbReference>
<dbReference type="CDD" id="cd07302">
    <property type="entry name" value="CHD"/>
    <property type="match status" value="1"/>
</dbReference>
<dbReference type="Gene3D" id="3.40.50.300">
    <property type="entry name" value="P-loop containing nucleotide triphosphate hydrolases"/>
    <property type="match status" value="1"/>
</dbReference>
<dbReference type="SUPFAM" id="SSF55073">
    <property type="entry name" value="Nucleotide cyclase"/>
    <property type="match status" value="1"/>
</dbReference>
<evidence type="ECO:0000259" key="1">
    <source>
        <dbReference type="PROSITE" id="PS50125"/>
    </source>
</evidence>
<dbReference type="Proteomes" id="UP000027982">
    <property type="component" value="Chromosome"/>
</dbReference>